<dbReference type="AlphaFoldDB" id="A0A087SIZ1"/>
<dbReference type="OrthoDB" id="520846at2759"/>
<reference evidence="1 2" key="1">
    <citation type="journal article" date="2014" name="BMC Genomics">
        <title>Oil accumulation mechanisms of the oleaginous microalga Chlorella protothecoides revealed through its genome, transcriptomes, and proteomes.</title>
        <authorList>
            <person name="Gao C."/>
            <person name="Wang Y."/>
            <person name="Shen Y."/>
            <person name="Yan D."/>
            <person name="He X."/>
            <person name="Dai J."/>
            <person name="Wu Q."/>
        </authorList>
    </citation>
    <scope>NUCLEOTIDE SEQUENCE [LARGE SCALE GENOMIC DNA]</scope>
    <source>
        <strain evidence="1 2">0710</strain>
    </source>
</reference>
<accession>A0A087SIZ1</accession>
<proteinExistence type="predicted"/>
<feature type="non-terminal residue" evidence="1">
    <location>
        <position position="1"/>
    </location>
</feature>
<dbReference type="RefSeq" id="XP_011398591.1">
    <property type="nucleotide sequence ID" value="XM_011400289.1"/>
</dbReference>
<gene>
    <name evidence="1" type="ORF">F751_2537</name>
</gene>
<evidence type="ECO:0000313" key="2">
    <source>
        <dbReference type="Proteomes" id="UP000028924"/>
    </source>
</evidence>
<keyword evidence="2" id="KW-1185">Reference proteome</keyword>
<organism evidence="1 2">
    <name type="scientific">Auxenochlorella protothecoides</name>
    <name type="common">Green microalga</name>
    <name type="synonym">Chlorella protothecoides</name>
    <dbReference type="NCBI Taxonomy" id="3075"/>
    <lineage>
        <taxon>Eukaryota</taxon>
        <taxon>Viridiplantae</taxon>
        <taxon>Chlorophyta</taxon>
        <taxon>core chlorophytes</taxon>
        <taxon>Trebouxiophyceae</taxon>
        <taxon>Chlorellales</taxon>
        <taxon>Chlorellaceae</taxon>
        <taxon>Auxenochlorella</taxon>
    </lineage>
</organism>
<dbReference type="GeneID" id="23613928"/>
<dbReference type="EMBL" id="KL662122">
    <property type="protein sequence ID" value="KFM25695.1"/>
    <property type="molecule type" value="Genomic_DNA"/>
</dbReference>
<dbReference type="KEGG" id="apro:F751_2537"/>
<name>A0A087SIZ1_AUXPR</name>
<evidence type="ECO:0000313" key="1">
    <source>
        <dbReference type="EMBL" id="KFM25695.1"/>
    </source>
</evidence>
<sequence>RSQGYSKAGSVKTTTLNDLGISVSAIKLSPFEIIKNRSTRILVAVKCLKAGQKACTADKDGNI</sequence>
<dbReference type="Proteomes" id="UP000028924">
    <property type="component" value="Unassembled WGS sequence"/>
</dbReference>
<protein>
    <submittedName>
        <fullName evidence="1">Uncharacterized protein</fullName>
    </submittedName>
</protein>